<dbReference type="GO" id="GO:0000287">
    <property type="term" value="F:magnesium ion binding"/>
    <property type="evidence" value="ECO:0007669"/>
    <property type="project" value="UniProtKB-UniRule"/>
</dbReference>
<evidence type="ECO:0000256" key="12">
    <source>
        <dbReference type="ARBA" id="ARBA00022723"/>
    </source>
</evidence>
<dbReference type="PANTHER" id="PTHR21403">
    <property type="entry name" value="ATP PHOSPHORIBOSYLTRANSFERASE ATP-PRTASE"/>
    <property type="match status" value="1"/>
</dbReference>
<evidence type="ECO:0000256" key="4">
    <source>
        <dbReference type="ARBA" id="ARBA00004667"/>
    </source>
</evidence>
<dbReference type="InterPro" id="IPR001348">
    <property type="entry name" value="ATP_PRibTrfase_HisG"/>
</dbReference>
<evidence type="ECO:0000259" key="19">
    <source>
        <dbReference type="Pfam" id="PF01634"/>
    </source>
</evidence>
<dbReference type="PANTHER" id="PTHR21403:SF8">
    <property type="entry name" value="ATP PHOSPHORIBOSYLTRANSFERASE"/>
    <property type="match status" value="1"/>
</dbReference>
<dbReference type="InterPro" id="IPR013115">
    <property type="entry name" value="HisG_C"/>
</dbReference>
<dbReference type="NCBIfam" id="TIGR00070">
    <property type="entry name" value="hisG"/>
    <property type="match status" value="1"/>
</dbReference>
<keyword evidence="11 18" id="KW-0808">Transferase</keyword>
<dbReference type="GO" id="GO:0005524">
    <property type="term" value="F:ATP binding"/>
    <property type="evidence" value="ECO:0007669"/>
    <property type="project" value="UniProtKB-KW"/>
</dbReference>
<keyword evidence="10 18" id="KW-0328">Glycosyltransferase</keyword>
<name>E8LMR8_SUCHY</name>
<dbReference type="EMBL" id="AEVO01000146">
    <property type="protein sequence ID" value="EFY06181.1"/>
    <property type="molecule type" value="Genomic_DNA"/>
</dbReference>
<evidence type="ECO:0000256" key="2">
    <source>
        <dbReference type="ARBA" id="ARBA00001946"/>
    </source>
</evidence>
<dbReference type="GO" id="GO:0003879">
    <property type="term" value="F:ATP phosphoribosyltransferase activity"/>
    <property type="evidence" value="ECO:0007669"/>
    <property type="project" value="UniProtKB-UniRule"/>
</dbReference>
<reference evidence="21 22" key="1">
    <citation type="submission" date="2011-01" db="EMBL/GenBank/DDBJ databases">
        <authorList>
            <person name="Weinstock G."/>
            <person name="Sodergren E."/>
            <person name="Clifton S."/>
            <person name="Fulton L."/>
            <person name="Fulton B."/>
            <person name="Courtney L."/>
            <person name="Fronick C."/>
            <person name="Harrison M."/>
            <person name="Strong C."/>
            <person name="Farmer C."/>
            <person name="Delahaunty K."/>
            <person name="Markovic C."/>
            <person name="Hall O."/>
            <person name="Minx P."/>
            <person name="Tomlinson C."/>
            <person name="Mitreva M."/>
            <person name="Hou S."/>
            <person name="Chen J."/>
            <person name="Wollam A."/>
            <person name="Pepin K.H."/>
            <person name="Johnson M."/>
            <person name="Bhonagiri V."/>
            <person name="Zhang X."/>
            <person name="Suruliraj S."/>
            <person name="Warren W."/>
            <person name="Chinwalla A."/>
            <person name="Mardis E.R."/>
            <person name="Wilson R.K."/>
        </authorList>
    </citation>
    <scope>NUCLEOTIDE SEQUENCE [LARGE SCALE GENOMIC DNA]</scope>
    <source>
        <strain evidence="22">DSM 22608 / JCM 16073 / KCTC 15190 / YIT 12066</strain>
    </source>
</reference>
<sequence length="305" mass="33944">MSMVNNDASRSRLRIAIQKSGRLTDDTEKLFKNCGIKINESRDHLLAHVENLPIDILRVRDDDIPGLVMDHVVDWGIVGQNVLEETMMQRKVDGMPTGFREVMKLNYGDCRLSVAIPQEKEWHGLADLEGCKIATTYPFLLKRKLSEQGINFKPVLLTGSVEVAPRAGLADAICDLVCTGATLQANGLREVDTIYESKAVLIGRDQDLFPEKQAIADLIIPRLKGVMAARESKYIMMNAPKAMLQQIKAILPGAENPSIIELEGETDRVALHVVSREKLFWETMEQLKALGASSILVVPIEKMLD</sequence>
<dbReference type="STRING" id="762983.HMPREF9444_02063"/>
<dbReference type="EC" id="2.4.2.17" evidence="6 18"/>
<evidence type="ECO:0000256" key="3">
    <source>
        <dbReference type="ARBA" id="ARBA00004496"/>
    </source>
</evidence>
<keyword evidence="16 18" id="KW-0368">Histidine biosynthesis</keyword>
<feature type="domain" description="ATP phosphoribosyltransferase catalytic" evidence="19">
    <location>
        <begin position="60"/>
        <end position="219"/>
    </location>
</feature>
<keyword evidence="22" id="KW-1185">Reference proteome</keyword>
<dbReference type="Pfam" id="PF01634">
    <property type="entry name" value="HisG"/>
    <property type="match status" value="1"/>
</dbReference>
<dbReference type="InterPro" id="IPR011322">
    <property type="entry name" value="N-reg_PII-like_a/b"/>
</dbReference>
<dbReference type="FunFam" id="3.40.190.10:FF:000008">
    <property type="entry name" value="ATP phosphoribosyltransferase"/>
    <property type="match status" value="1"/>
</dbReference>
<accession>E8LMR8</accession>
<evidence type="ECO:0000256" key="9">
    <source>
        <dbReference type="ARBA" id="ARBA00022605"/>
    </source>
</evidence>
<keyword evidence="14 18" id="KW-0067">ATP-binding</keyword>
<evidence type="ECO:0000256" key="8">
    <source>
        <dbReference type="ARBA" id="ARBA00022490"/>
    </source>
</evidence>
<comment type="pathway">
    <text evidence="4 18">Amino-acid biosynthesis; L-histidine biosynthesis; L-histidine from 5-phospho-alpha-D-ribose 1-diphosphate: step 1/9.</text>
</comment>
<gene>
    <name evidence="18 21" type="primary">hisG</name>
    <name evidence="21" type="ORF">HMPREF9444_02063</name>
</gene>
<dbReference type="GO" id="GO:0005737">
    <property type="term" value="C:cytoplasm"/>
    <property type="evidence" value="ECO:0007669"/>
    <property type="project" value="UniProtKB-SubCell"/>
</dbReference>
<dbReference type="InterPro" id="IPR015867">
    <property type="entry name" value="N-reg_PII/ATP_PRibTrfase_C"/>
</dbReference>
<keyword evidence="9 18" id="KW-0028">Amino-acid biosynthesis</keyword>
<dbReference type="RefSeq" id="WP_009144206.1">
    <property type="nucleotide sequence ID" value="NZ_GL831068.1"/>
</dbReference>
<evidence type="ECO:0000259" key="20">
    <source>
        <dbReference type="Pfam" id="PF08029"/>
    </source>
</evidence>
<evidence type="ECO:0000256" key="5">
    <source>
        <dbReference type="ARBA" id="ARBA00007955"/>
    </source>
</evidence>
<evidence type="ECO:0000256" key="13">
    <source>
        <dbReference type="ARBA" id="ARBA00022741"/>
    </source>
</evidence>
<dbReference type="InterPro" id="IPR018198">
    <property type="entry name" value="ATP_PRibTrfase_CS"/>
</dbReference>
<evidence type="ECO:0000313" key="21">
    <source>
        <dbReference type="EMBL" id="EFY06181.1"/>
    </source>
</evidence>
<dbReference type="InterPro" id="IPR020621">
    <property type="entry name" value="ATP-PRT_HisG_long"/>
</dbReference>
<comment type="catalytic activity">
    <reaction evidence="1 18">
        <text>1-(5-phospho-beta-D-ribosyl)-ATP + diphosphate = 5-phospho-alpha-D-ribose 1-diphosphate + ATP</text>
        <dbReference type="Rhea" id="RHEA:18473"/>
        <dbReference type="ChEBI" id="CHEBI:30616"/>
        <dbReference type="ChEBI" id="CHEBI:33019"/>
        <dbReference type="ChEBI" id="CHEBI:58017"/>
        <dbReference type="ChEBI" id="CHEBI:73183"/>
        <dbReference type="EC" id="2.4.2.17"/>
    </reaction>
</comment>
<dbReference type="InterPro" id="IPR013820">
    <property type="entry name" value="ATP_PRibTrfase_cat"/>
</dbReference>
<evidence type="ECO:0000256" key="14">
    <source>
        <dbReference type="ARBA" id="ARBA00022840"/>
    </source>
</evidence>
<evidence type="ECO:0000256" key="16">
    <source>
        <dbReference type="ARBA" id="ARBA00023102"/>
    </source>
</evidence>
<protein>
    <recommendedName>
        <fullName evidence="7 18">ATP phosphoribosyltransferase</fullName>
        <shortName evidence="18">ATP-PRT</shortName>
        <shortName evidence="18">ATP-PRTase</shortName>
        <ecNumber evidence="6 18">2.4.2.17</ecNumber>
    </recommendedName>
</protein>
<dbReference type="Gene3D" id="3.30.70.120">
    <property type="match status" value="1"/>
</dbReference>
<keyword evidence="8 18" id="KW-0963">Cytoplasm</keyword>
<dbReference type="SUPFAM" id="SSF54913">
    <property type="entry name" value="GlnB-like"/>
    <property type="match status" value="1"/>
</dbReference>
<proteinExistence type="inferred from homology"/>
<evidence type="ECO:0000256" key="7">
    <source>
        <dbReference type="ARBA" id="ARBA00020998"/>
    </source>
</evidence>
<feature type="domain" description="Histidine biosynthesis HisG C-terminal" evidence="20">
    <location>
        <begin position="229"/>
        <end position="302"/>
    </location>
</feature>
<evidence type="ECO:0000256" key="6">
    <source>
        <dbReference type="ARBA" id="ARBA00011946"/>
    </source>
</evidence>
<organism evidence="21 22">
    <name type="scientific">Succinatimonas hippei (strain DSM 22608 / JCM 16073 / KCTC 15190 / YIT 12066)</name>
    <dbReference type="NCBI Taxonomy" id="762983"/>
    <lineage>
        <taxon>Bacteria</taxon>
        <taxon>Pseudomonadati</taxon>
        <taxon>Pseudomonadota</taxon>
        <taxon>Gammaproteobacteria</taxon>
        <taxon>Aeromonadales</taxon>
        <taxon>Succinivibrionaceae</taxon>
        <taxon>Succinatimonas</taxon>
    </lineage>
</organism>
<evidence type="ECO:0000256" key="15">
    <source>
        <dbReference type="ARBA" id="ARBA00022842"/>
    </source>
</evidence>
<dbReference type="UniPathway" id="UPA00031">
    <property type="reaction ID" value="UER00006"/>
</dbReference>
<dbReference type="Proteomes" id="UP000018458">
    <property type="component" value="Unassembled WGS sequence"/>
</dbReference>
<dbReference type="AlphaFoldDB" id="E8LMR8"/>
<dbReference type="eggNOG" id="COG0040">
    <property type="taxonomic scope" value="Bacteria"/>
</dbReference>
<evidence type="ECO:0000256" key="18">
    <source>
        <dbReference type="HAMAP-Rule" id="MF_00079"/>
    </source>
</evidence>
<keyword evidence="15 18" id="KW-0460">Magnesium</keyword>
<comment type="cofactor">
    <cofactor evidence="2 18">
        <name>Mg(2+)</name>
        <dbReference type="ChEBI" id="CHEBI:18420"/>
    </cofactor>
</comment>
<comment type="similarity">
    <text evidence="5 18">Belongs to the ATP phosphoribosyltransferase family. Long subfamily.</text>
</comment>
<evidence type="ECO:0000256" key="10">
    <source>
        <dbReference type="ARBA" id="ARBA00022676"/>
    </source>
</evidence>
<dbReference type="PROSITE" id="PS01316">
    <property type="entry name" value="ATP_P_PHORIBOSYLTR"/>
    <property type="match status" value="1"/>
</dbReference>
<dbReference type="HAMAP" id="MF_00079">
    <property type="entry name" value="HisG_Long"/>
    <property type="match status" value="1"/>
</dbReference>
<evidence type="ECO:0000256" key="11">
    <source>
        <dbReference type="ARBA" id="ARBA00022679"/>
    </source>
</evidence>
<comment type="subcellular location">
    <subcellularLocation>
        <location evidence="3 18">Cytoplasm</location>
    </subcellularLocation>
</comment>
<dbReference type="SUPFAM" id="SSF53850">
    <property type="entry name" value="Periplasmic binding protein-like II"/>
    <property type="match status" value="1"/>
</dbReference>
<keyword evidence="13 18" id="KW-0547">Nucleotide-binding</keyword>
<comment type="caution">
    <text evidence="21">The sequence shown here is derived from an EMBL/GenBank/DDBJ whole genome shotgun (WGS) entry which is preliminary data.</text>
</comment>
<dbReference type="HOGENOM" id="CLU_038115_1_0_6"/>
<dbReference type="NCBIfam" id="TIGR03455">
    <property type="entry name" value="HisG_C-term"/>
    <property type="match status" value="1"/>
</dbReference>
<dbReference type="Gene3D" id="3.40.190.10">
    <property type="entry name" value="Periplasmic binding protein-like II"/>
    <property type="match status" value="2"/>
</dbReference>
<comment type="activity regulation">
    <text evidence="18">Feedback inhibited by histidine.</text>
</comment>
<evidence type="ECO:0000313" key="22">
    <source>
        <dbReference type="Proteomes" id="UP000018458"/>
    </source>
</evidence>
<comment type="function">
    <text evidence="17 18">Catalyzes the condensation of ATP and 5-phosphoribose 1-diphosphate to form N'-(5'-phosphoribosyl)-ATP (PR-ATP). Has a crucial role in the pathway because the rate of histidine biosynthesis seems to be controlled primarily by regulation of HisG enzymatic activity.</text>
</comment>
<keyword evidence="12 18" id="KW-0479">Metal-binding</keyword>
<evidence type="ECO:0000256" key="1">
    <source>
        <dbReference type="ARBA" id="ARBA00000915"/>
    </source>
</evidence>
<dbReference type="Pfam" id="PF08029">
    <property type="entry name" value="HisG_C"/>
    <property type="match status" value="1"/>
</dbReference>
<dbReference type="FunFam" id="3.30.70.120:FF:000002">
    <property type="entry name" value="ATP phosphoribosyltransferase"/>
    <property type="match status" value="1"/>
</dbReference>
<evidence type="ECO:0000256" key="17">
    <source>
        <dbReference type="ARBA" id="ARBA00024861"/>
    </source>
</evidence>
<dbReference type="GO" id="GO:0000105">
    <property type="term" value="P:L-histidine biosynthetic process"/>
    <property type="evidence" value="ECO:0007669"/>
    <property type="project" value="UniProtKB-UniRule"/>
</dbReference>